<keyword evidence="3" id="KW-0677">Repeat</keyword>
<dbReference type="SMART" id="SM00223">
    <property type="entry name" value="APPLE"/>
    <property type="match status" value="1"/>
</dbReference>
<dbReference type="InterPro" id="IPR041246">
    <property type="entry name" value="Bact_MG10"/>
</dbReference>
<dbReference type="InterPro" id="IPR002890">
    <property type="entry name" value="MG2"/>
</dbReference>
<evidence type="ECO:0000259" key="7">
    <source>
        <dbReference type="PROSITE" id="PS50948"/>
    </source>
</evidence>
<dbReference type="InterPro" id="IPR051802">
    <property type="entry name" value="YfhM-like"/>
</dbReference>
<dbReference type="InterPro" id="IPR001599">
    <property type="entry name" value="Macroglobln_a2"/>
</dbReference>
<dbReference type="InterPro" id="IPR000177">
    <property type="entry name" value="Apple"/>
</dbReference>
<dbReference type="InterPro" id="IPR021868">
    <property type="entry name" value="Alpha_2_Macroglob_MG3"/>
</dbReference>
<keyword evidence="4" id="KW-1015">Disulfide bond</keyword>
<dbReference type="Pfam" id="PF21142">
    <property type="entry name" value="A2M_bMG2"/>
    <property type="match status" value="1"/>
</dbReference>
<dbReference type="Proteomes" id="UP001597048">
    <property type="component" value="Unassembled WGS sequence"/>
</dbReference>
<organism evidence="8 9">
    <name type="scientific">Oceanisphaera ostreae</name>
    <dbReference type="NCBI Taxonomy" id="914151"/>
    <lineage>
        <taxon>Bacteria</taxon>
        <taxon>Pseudomonadati</taxon>
        <taxon>Pseudomonadota</taxon>
        <taxon>Gammaproteobacteria</taxon>
        <taxon>Aeromonadales</taxon>
        <taxon>Aeromonadaceae</taxon>
        <taxon>Oceanisphaera</taxon>
    </lineage>
</organism>
<evidence type="ECO:0000256" key="6">
    <source>
        <dbReference type="SAM" id="SignalP"/>
    </source>
</evidence>
<dbReference type="Pfam" id="PF17962">
    <property type="entry name" value="bMG6"/>
    <property type="match status" value="1"/>
</dbReference>
<protein>
    <submittedName>
        <fullName evidence="8">Alpha-2-macroglobulin family protein</fullName>
    </submittedName>
</protein>
<evidence type="ECO:0000256" key="4">
    <source>
        <dbReference type="ARBA" id="ARBA00023157"/>
    </source>
</evidence>
<dbReference type="InterPro" id="IPR008930">
    <property type="entry name" value="Terpenoid_cyclase/PrenylTrfase"/>
</dbReference>
<comment type="similarity">
    <text evidence="1">Belongs to the protease inhibitor I39 (alpha-2-macroglobulin) family. Bacterial alpha-2-macroglobulin subfamily.</text>
</comment>
<dbReference type="InterPro" id="IPR026284">
    <property type="entry name" value="A2MG_proteobact"/>
</dbReference>
<evidence type="ECO:0000256" key="1">
    <source>
        <dbReference type="ARBA" id="ARBA00010556"/>
    </source>
</evidence>
<dbReference type="InterPro" id="IPR049120">
    <property type="entry name" value="A2M_bMG2"/>
</dbReference>
<dbReference type="InterPro" id="IPR003609">
    <property type="entry name" value="Pan_app"/>
</dbReference>
<dbReference type="Gene3D" id="2.60.40.1930">
    <property type="match status" value="1"/>
</dbReference>
<dbReference type="InterPro" id="IPR041203">
    <property type="entry name" value="Bact_A2M_MG5"/>
</dbReference>
<dbReference type="InterPro" id="IPR047565">
    <property type="entry name" value="Alpha-macroglob_thiol-ester_cl"/>
</dbReference>
<feature type="chain" id="PRO_5047147734" evidence="6">
    <location>
        <begin position="28"/>
        <end position="1826"/>
    </location>
</feature>
<dbReference type="PIRSF" id="PIRSF038980">
    <property type="entry name" value="A2M_bac"/>
    <property type="match status" value="1"/>
</dbReference>
<dbReference type="PANTHER" id="PTHR40094:SF1">
    <property type="entry name" value="UBIQUITIN DOMAIN-CONTAINING PROTEIN"/>
    <property type="match status" value="1"/>
</dbReference>
<dbReference type="CDD" id="cd02891">
    <property type="entry name" value="A2M_like"/>
    <property type="match status" value="1"/>
</dbReference>
<dbReference type="SMART" id="SM01419">
    <property type="entry name" value="Thiol-ester_cl"/>
    <property type="match status" value="1"/>
</dbReference>
<dbReference type="EMBL" id="JBHTJS010000060">
    <property type="protein sequence ID" value="MFD1009452.1"/>
    <property type="molecule type" value="Genomic_DNA"/>
</dbReference>
<dbReference type="PANTHER" id="PTHR40094">
    <property type="entry name" value="ALPHA-2-MACROGLOBULIN HOMOLOG"/>
    <property type="match status" value="1"/>
</dbReference>
<dbReference type="CDD" id="cd01100">
    <property type="entry name" value="APPLE_Factor_XI_like"/>
    <property type="match status" value="1"/>
</dbReference>
<dbReference type="SMART" id="SM01360">
    <property type="entry name" value="A2M"/>
    <property type="match status" value="1"/>
</dbReference>
<evidence type="ECO:0000256" key="3">
    <source>
        <dbReference type="ARBA" id="ARBA00022737"/>
    </source>
</evidence>
<dbReference type="Pfam" id="PF07703">
    <property type="entry name" value="A2M_BRD"/>
    <property type="match status" value="1"/>
</dbReference>
<dbReference type="Pfam" id="PF00207">
    <property type="entry name" value="A2M"/>
    <property type="match status" value="1"/>
</dbReference>
<feature type="region of interest" description="Disordered" evidence="5">
    <location>
        <begin position="149"/>
        <end position="168"/>
    </location>
</feature>
<keyword evidence="9" id="KW-1185">Reference proteome</keyword>
<dbReference type="Pfam" id="PF07678">
    <property type="entry name" value="TED_complement"/>
    <property type="match status" value="1"/>
</dbReference>
<dbReference type="Pfam" id="PF17973">
    <property type="entry name" value="bMG10"/>
    <property type="match status" value="1"/>
</dbReference>
<dbReference type="PROSITE" id="PS50948">
    <property type="entry name" value="PAN"/>
    <property type="match status" value="1"/>
</dbReference>
<comment type="caution">
    <text evidence="8">The sequence shown here is derived from an EMBL/GenBank/DDBJ whole genome shotgun (WGS) entry which is preliminary data.</text>
</comment>
<sequence>MAYVRRIKLGALLVAVLGLSWTGISSAEDWVPQQRFVMTQDVDLPGGDINSLFDTTLQACQKACVSNSACAAITFNSRNGSCFLKAEFGDTEAYADALSGYVLKAAPGAAALAQTRAAELSFLSARDFAGAFELAAGLSTRYLTGSSSASEQSELAKQEESRGNMSRASAHMGVAVNITDVALDWAEYARLLRRAAARDDNAKSELQQRALAATINGYLRADQVGLQHNLLVEMAEMLEDRSRGLEMVPALRLAQQIQTRTDTQATLDKAIGKYGFRVTEHDVQSDSVRPRICVQFSDDLAKADVDFNKFVQLDGKGLTVEKTGDQMLCVEGVSHGAQHTLTFRAGIPAADGQTTEKPVTITAYVRDRSPALRFPGRAYVLPKVGQDAALPIEAVNTAKADLTLFRVTDRNILRAIQGEYFGEPMSYWREDNFSSEVGAKIWQGHAELAMEVNRDMTTRLPMSEALAGQGAGIFALRASMPGKDSYEVAPAWQWFVVSDLGISTLSGTDGLHVVVRSLGTADAKSKVTVELLSRSNEILGTAHTDAQGYALFPVALTRGVGALAPAMVVAKEGVAKEGAADMAFLSLTDPEFDLSDRGVEGREPAPPIDVFLTTDRGAYRAGETVYATALSRDDSALAIEGLPLTAIVKRPDGVEYSRVVSEDAGGGHVFSLPIAGSAPRGVWRLEVKADLDAPALTANTFLVEDFLPERIDFTLSLTDTPVRLGDAPELTLDAKYLFDAVGAGLAIEGDVTLRATKGLAAFPGYQFGRADEPFQTKMEGFSGQSTDAKGRAVIALPMPEVTDPLRPLEMTVAARVTEGSGRPVERRLTRALQPSAAMIGVKPLFDGVVKEGTQARFSLLAVGPDETATPMRVTWELSRIKTRYQWYQEHGNWNWEPVSSRERVMDGRAELGQKLGAAVDIAAAVDWGEYELVVSQADGGAAATSSRFYAGWYAPADVTSTPDTLELSLDKSAYKPGDVAQLRIVPRAAGTALVYVLSNRLVTMKVVTVVEGENTIRLDVTDDWGTGVYVSATVLRPMDVAAGRNPARALGLAHASIAPGKKALSAVVEVAAEVAPRGPMEIAVKVDGIAAGETAYATIAAVDLGILNLTAFTSPDPKGHYFGQRKLGVGMRDLYGRLIDGLSGAAGTVRSGGDAAAQARLQAPPPTEELVAYFTGPVTVDKDGYAHATFELPSFNGTVKVMAVVWSKTGVGQADAEVLVRDPVVVTASMPRFMAPNDESRMLLEVVHATGPAGEMGLAIEAEGLTLGEVPTEFALAKGATAKFSVPITAGAEGLQSVSVSLTTPDGKQLTKELQIPAYNGDPEVSRTQRLELAAGDTFTLDQTAFADFAPGSGLATLSVGPSARLDVPGLLAALDRYPYGCTEQVASRALPLLYLDQVAKAMQLKGAENLSTRISEAIGEVLTNQSSEGGFGLWGPSSGDFWLDSYVTDFLSRAKAEGHMVPDVAFRSALDNLRNRVNYTADFDEGGEALAYALMVLAREGAATIGDLRYYADVKGDAFATPIAQAQLAAALASYGDQKRADVMFSKASARLAGYQSLTESQIYRGDYGSRRRDVAAVLALATEAKSKVLDAEALALSLRPDGRSLSTQEATWTLLAANALIDQPGADGITLNGNPVEGPLVRILQAGNAEPLAVTNGSNKPTTLTLTTYGVPRVSEPAMGNGYAITRSYYKMDGTQVDLDSGVKAGERMVVMLEVVPFGKAQARLILADPLPAGFEIDNPNLLRGGEVGDLDWLKVKEDAEHSEFRQDRFISQVDWQGNNTLRLAYVVRAVSPGSFHHPAASVEDMYRPNYRAQTDAGRVTISK</sequence>
<evidence type="ECO:0000313" key="9">
    <source>
        <dbReference type="Proteomes" id="UP001597048"/>
    </source>
</evidence>
<dbReference type="Pfam" id="PF11974">
    <property type="entry name" value="bMG3"/>
    <property type="match status" value="1"/>
</dbReference>
<dbReference type="Pfam" id="PF01835">
    <property type="entry name" value="MG2"/>
    <property type="match status" value="1"/>
</dbReference>
<dbReference type="Pfam" id="PF17972">
    <property type="entry name" value="bMG5"/>
    <property type="match status" value="1"/>
</dbReference>
<proteinExistence type="inferred from homology"/>
<evidence type="ECO:0000256" key="2">
    <source>
        <dbReference type="ARBA" id="ARBA00022729"/>
    </source>
</evidence>
<dbReference type="SUPFAM" id="SSF48239">
    <property type="entry name" value="Terpenoid cyclases/Protein prenyltransferases"/>
    <property type="match status" value="1"/>
</dbReference>
<evidence type="ECO:0000256" key="5">
    <source>
        <dbReference type="SAM" id="MobiDB-lite"/>
    </source>
</evidence>
<dbReference type="Gene3D" id="3.50.4.10">
    <property type="entry name" value="Hepatocyte Growth Factor"/>
    <property type="match status" value="1"/>
</dbReference>
<feature type="signal peptide" evidence="6">
    <location>
        <begin position="1"/>
        <end position="27"/>
    </location>
</feature>
<dbReference type="InterPro" id="IPR011625">
    <property type="entry name" value="A2M_N_BRD"/>
</dbReference>
<keyword evidence="2 6" id="KW-0732">Signal</keyword>
<accession>A0ABW3KKT3</accession>
<dbReference type="InterPro" id="IPR011626">
    <property type="entry name" value="Alpha-macroglobulin_TED"/>
</dbReference>
<dbReference type="InterPro" id="IPR041462">
    <property type="entry name" value="Bact_A2M_MG6"/>
</dbReference>
<gene>
    <name evidence="8" type="ORF">ACFQ1C_14985</name>
</gene>
<feature type="domain" description="Apple" evidence="7">
    <location>
        <begin position="31"/>
        <end position="106"/>
    </location>
</feature>
<dbReference type="RefSeq" id="WP_379559483.1">
    <property type="nucleotide sequence ID" value="NZ_JBHTJS010000060.1"/>
</dbReference>
<dbReference type="Pfam" id="PF00024">
    <property type="entry name" value="PAN_1"/>
    <property type="match status" value="1"/>
</dbReference>
<name>A0ABW3KKT3_9GAMM</name>
<dbReference type="Gene3D" id="1.50.10.20">
    <property type="match status" value="1"/>
</dbReference>
<reference evidence="9" key="1">
    <citation type="journal article" date="2019" name="Int. J. Syst. Evol. Microbiol.">
        <title>The Global Catalogue of Microorganisms (GCM) 10K type strain sequencing project: providing services to taxonomists for standard genome sequencing and annotation.</title>
        <authorList>
            <consortium name="The Broad Institute Genomics Platform"/>
            <consortium name="The Broad Institute Genome Sequencing Center for Infectious Disease"/>
            <person name="Wu L."/>
            <person name="Ma J."/>
        </authorList>
    </citation>
    <scope>NUCLEOTIDE SEQUENCE [LARGE SCALE GENOMIC DNA]</scope>
    <source>
        <strain evidence="9">CCUG 60525</strain>
    </source>
</reference>
<evidence type="ECO:0000313" key="8">
    <source>
        <dbReference type="EMBL" id="MFD1009452.1"/>
    </source>
</evidence>
<dbReference type="SMART" id="SM01359">
    <property type="entry name" value="A2M_N_2"/>
    <property type="match status" value="1"/>
</dbReference>